<dbReference type="NCBIfam" id="TIGR00009">
    <property type="entry name" value="L28"/>
    <property type="match status" value="1"/>
</dbReference>
<dbReference type="GO" id="GO:0006412">
    <property type="term" value="P:translation"/>
    <property type="evidence" value="ECO:0007669"/>
    <property type="project" value="UniProtKB-UniRule"/>
</dbReference>
<protein>
    <recommendedName>
        <fullName evidence="4 5">Large ribosomal subunit protein bL28</fullName>
    </recommendedName>
</protein>
<dbReference type="Gene3D" id="2.30.170.40">
    <property type="entry name" value="Ribosomal protein L28/L24"/>
    <property type="match status" value="1"/>
</dbReference>
<dbReference type="GO" id="GO:0003735">
    <property type="term" value="F:structural constituent of ribosome"/>
    <property type="evidence" value="ECO:0007669"/>
    <property type="project" value="InterPro"/>
</dbReference>
<dbReference type="InterPro" id="IPR026569">
    <property type="entry name" value="Ribosomal_bL28"/>
</dbReference>
<dbReference type="Proteomes" id="UP000553706">
    <property type="component" value="Unassembled WGS sequence"/>
</dbReference>
<dbReference type="InterPro" id="IPR034704">
    <property type="entry name" value="Ribosomal_bL28/bL31-like_sf"/>
</dbReference>
<evidence type="ECO:0000313" key="6">
    <source>
        <dbReference type="EMBL" id="MBB5373132.1"/>
    </source>
</evidence>
<accession>A0A840VSB5</accession>
<gene>
    <name evidence="5" type="primary">rpmB</name>
    <name evidence="6" type="ORF">HNP71_001390</name>
</gene>
<dbReference type="PANTHER" id="PTHR13528">
    <property type="entry name" value="39S RIBOSOMAL PROTEIN L28, MITOCHONDRIAL"/>
    <property type="match status" value="1"/>
</dbReference>
<dbReference type="GO" id="GO:0005840">
    <property type="term" value="C:ribosome"/>
    <property type="evidence" value="ECO:0007669"/>
    <property type="project" value="UniProtKB-KW"/>
</dbReference>
<evidence type="ECO:0000256" key="2">
    <source>
        <dbReference type="ARBA" id="ARBA00022980"/>
    </source>
</evidence>
<keyword evidence="2 5" id="KW-0689">Ribosomal protein</keyword>
<dbReference type="GO" id="GO:1990904">
    <property type="term" value="C:ribonucleoprotein complex"/>
    <property type="evidence" value="ECO:0007669"/>
    <property type="project" value="UniProtKB-KW"/>
</dbReference>
<keyword evidence="7" id="KW-1185">Reference proteome</keyword>
<dbReference type="SUPFAM" id="SSF143800">
    <property type="entry name" value="L28p-like"/>
    <property type="match status" value="1"/>
</dbReference>
<name>A0A840VSB5_9PROT</name>
<proteinExistence type="inferred from homology"/>
<dbReference type="RefSeq" id="WP_183266147.1">
    <property type="nucleotide sequence ID" value="NZ_JACHFJ010000004.1"/>
</dbReference>
<dbReference type="InterPro" id="IPR037147">
    <property type="entry name" value="Ribosomal_bL28_sf"/>
</dbReference>
<dbReference type="EMBL" id="JACHFJ010000004">
    <property type="protein sequence ID" value="MBB5373132.1"/>
    <property type="molecule type" value="Genomic_DNA"/>
</dbReference>
<evidence type="ECO:0000256" key="1">
    <source>
        <dbReference type="ARBA" id="ARBA00008760"/>
    </source>
</evidence>
<comment type="similarity">
    <text evidence="1 5">Belongs to the bacterial ribosomal protein bL28 family.</text>
</comment>
<dbReference type="Pfam" id="PF00830">
    <property type="entry name" value="Ribosomal_L28"/>
    <property type="match status" value="1"/>
</dbReference>
<sequence>MARRCELTGKTVQTGNNVSHANNKTRRRFLPNLQVTTLLSDALGNVRLRLSTRAIRTIEHNGGLDSFLLSQTDAKLTGEGLALKRRLERALAKKEAKAA</sequence>
<dbReference type="AlphaFoldDB" id="A0A840VSB5"/>
<evidence type="ECO:0000256" key="5">
    <source>
        <dbReference type="HAMAP-Rule" id="MF_00373"/>
    </source>
</evidence>
<dbReference type="PANTHER" id="PTHR13528:SF2">
    <property type="entry name" value="LARGE RIBOSOMAL SUBUNIT PROTEIN BL28M"/>
    <property type="match status" value="1"/>
</dbReference>
<reference evidence="6 7" key="1">
    <citation type="submission" date="2020-08" db="EMBL/GenBank/DDBJ databases">
        <title>Genomic Encyclopedia of Type Strains, Phase IV (KMG-IV): sequencing the most valuable type-strain genomes for metagenomic binning, comparative biology and taxonomic classification.</title>
        <authorList>
            <person name="Goeker M."/>
        </authorList>
    </citation>
    <scope>NUCLEOTIDE SEQUENCE [LARGE SCALE GENOMIC DNA]</scope>
    <source>
        <strain evidence="6 7">DSM 27026</strain>
    </source>
</reference>
<evidence type="ECO:0000256" key="4">
    <source>
        <dbReference type="ARBA" id="ARBA00035174"/>
    </source>
</evidence>
<dbReference type="HAMAP" id="MF_00373">
    <property type="entry name" value="Ribosomal_bL28"/>
    <property type="match status" value="1"/>
</dbReference>
<comment type="caution">
    <text evidence="6">The sequence shown here is derived from an EMBL/GenBank/DDBJ whole genome shotgun (WGS) entry which is preliminary data.</text>
</comment>
<dbReference type="InterPro" id="IPR001383">
    <property type="entry name" value="Ribosomal_bL28_bact-type"/>
</dbReference>
<evidence type="ECO:0000313" key="7">
    <source>
        <dbReference type="Proteomes" id="UP000553706"/>
    </source>
</evidence>
<keyword evidence="3 5" id="KW-0687">Ribonucleoprotein</keyword>
<organism evidence="6 7">
    <name type="scientific">Acidocella aromatica</name>
    <dbReference type="NCBI Taxonomy" id="1303579"/>
    <lineage>
        <taxon>Bacteria</taxon>
        <taxon>Pseudomonadati</taxon>
        <taxon>Pseudomonadota</taxon>
        <taxon>Alphaproteobacteria</taxon>
        <taxon>Acetobacterales</taxon>
        <taxon>Acidocellaceae</taxon>
        <taxon>Acidocella</taxon>
    </lineage>
</organism>
<evidence type="ECO:0000256" key="3">
    <source>
        <dbReference type="ARBA" id="ARBA00023274"/>
    </source>
</evidence>